<accession>A0A132N6V1</accession>
<sequence>MSTTLTRPAPIAEQLRVVAEHVRTAREHLRLAEAGSVVAAHDCRVDLAVLLVDVDALTARITQVLALRATAEQRLTELTAAARAALASGDPAYLTAVLDKWGVERPADPRPLAVLAQPLDPHQVAGR</sequence>
<dbReference type="EMBL" id="JYIJ01000008">
    <property type="protein sequence ID" value="KWX05982.1"/>
    <property type="molecule type" value="Genomic_DNA"/>
</dbReference>
<protein>
    <submittedName>
        <fullName evidence="1">Uncharacterized protein</fullName>
    </submittedName>
</protein>
<evidence type="ECO:0000313" key="3">
    <source>
        <dbReference type="Proteomes" id="UP000070659"/>
    </source>
</evidence>
<dbReference type="EMBL" id="JYIJ01000009">
    <property type="protein sequence ID" value="KWX05849.1"/>
    <property type="molecule type" value="Genomic_DNA"/>
</dbReference>
<organism evidence="1 3">
    <name type="scientific">Carbonactinospora thermoautotrophica</name>
    <dbReference type="NCBI Taxonomy" id="1469144"/>
    <lineage>
        <taxon>Bacteria</taxon>
        <taxon>Bacillati</taxon>
        <taxon>Actinomycetota</taxon>
        <taxon>Actinomycetes</taxon>
        <taxon>Kitasatosporales</taxon>
        <taxon>Carbonactinosporaceae</taxon>
        <taxon>Carbonactinospora</taxon>
    </lineage>
</organism>
<evidence type="ECO:0000313" key="1">
    <source>
        <dbReference type="EMBL" id="KWX05849.1"/>
    </source>
</evidence>
<gene>
    <name evidence="2" type="ORF">TH66_00255</name>
    <name evidence="1" type="ORF">TH66_00460</name>
</gene>
<name>A0A132N6V1_9ACTN</name>
<dbReference type="RefSeq" id="WP_067067510.1">
    <property type="nucleotide sequence ID" value="NZ_JYIJ01000008.1"/>
</dbReference>
<dbReference type="Proteomes" id="UP000070659">
    <property type="component" value="Unassembled WGS sequence"/>
</dbReference>
<dbReference type="AlphaFoldDB" id="A0A132N6V1"/>
<reference evidence="1 3" key="1">
    <citation type="submission" date="2015-02" db="EMBL/GenBank/DDBJ databases">
        <title>Physiological reanalysis, assessment of diazotrophy, and genome sequences of multiple isolates of Streptomyces thermoautotrophicus.</title>
        <authorList>
            <person name="MacKellar D.C."/>
            <person name="Lieber L."/>
            <person name="Norman J."/>
            <person name="Bolger A."/>
            <person name="Tobin C."/>
            <person name="Murray J.W."/>
            <person name="Prell J."/>
        </authorList>
    </citation>
    <scope>NUCLEOTIDE SEQUENCE [LARGE SCALE GENOMIC DNA]</scope>
    <source>
        <strain evidence="1 3">UBT1</strain>
    </source>
</reference>
<proteinExistence type="predicted"/>
<evidence type="ECO:0000313" key="2">
    <source>
        <dbReference type="EMBL" id="KWX05982.1"/>
    </source>
</evidence>
<comment type="caution">
    <text evidence="1">The sequence shown here is derived from an EMBL/GenBank/DDBJ whole genome shotgun (WGS) entry which is preliminary data.</text>
</comment>
<dbReference type="PATRIC" id="fig|1469144.8.peg.1547"/>